<dbReference type="Gene3D" id="2.40.10.220">
    <property type="entry name" value="predicted glycosyltransferase like domains"/>
    <property type="match status" value="1"/>
</dbReference>
<gene>
    <name evidence="2" type="ORF">ACIB24_18575</name>
</gene>
<dbReference type="InterPro" id="IPR009875">
    <property type="entry name" value="PilZ_domain"/>
</dbReference>
<protein>
    <submittedName>
        <fullName evidence="2">PilZ domain-containing protein</fullName>
    </submittedName>
</protein>
<organism evidence="2 3">
    <name type="scientific">Spongisporangium articulatum</name>
    <dbReference type="NCBI Taxonomy" id="3362603"/>
    <lineage>
        <taxon>Bacteria</taxon>
        <taxon>Bacillati</taxon>
        <taxon>Actinomycetota</taxon>
        <taxon>Actinomycetes</taxon>
        <taxon>Kineosporiales</taxon>
        <taxon>Kineosporiaceae</taxon>
        <taxon>Spongisporangium</taxon>
    </lineage>
</organism>
<evidence type="ECO:0000313" key="2">
    <source>
        <dbReference type="EMBL" id="MFI7589072.1"/>
    </source>
</evidence>
<proteinExistence type="predicted"/>
<dbReference type="Pfam" id="PF07238">
    <property type="entry name" value="PilZ"/>
    <property type="match status" value="1"/>
</dbReference>
<evidence type="ECO:0000259" key="1">
    <source>
        <dbReference type="Pfam" id="PF07238"/>
    </source>
</evidence>
<dbReference type="RefSeq" id="WP_398283405.1">
    <property type="nucleotide sequence ID" value="NZ_JBITLV010000006.1"/>
</dbReference>
<dbReference type="Proteomes" id="UP001612915">
    <property type="component" value="Unassembled WGS sequence"/>
</dbReference>
<name>A0ABW8AT59_9ACTN</name>
<dbReference type="EMBL" id="JBITLV010000006">
    <property type="protein sequence ID" value="MFI7589072.1"/>
    <property type="molecule type" value="Genomic_DNA"/>
</dbReference>
<evidence type="ECO:0000313" key="3">
    <source>
        <dbReference type="Proteomes" id="UP001612915"/>
    </source>
</evidence>
<sequence length="222" mass="23505">MTTVVVGGKVQLHGSRRPVTLRALRAAELSGGWSIPVMVDWQALLAADVGEGPCEADVATSTGTVRVRATLDRAADGMLVLRDPGLATAALHDQRRENVRAEVALDLRGTLLRGSYTSVASSDGSLSVATEVRGRTCSVSGGGIAAFVTGPLPTPGSSVYLELELPDGELAPTVVDIVESADGEVRGRFVDISPRDRERLVRLVFARQRADLAARRRQLGPR</sequence>
<comment type="caution">
    <text evidence="2">The sequence shown here is derived from an EMBL/GenBank/DDBJ whole genome shotgun (WGS) entry which is preliminary data.</text>
</comment>
<keyword evidence="3" id="KW-1185">Reference proteome</keyword>
<reference evidence="2 3" key="1">
    <citation type="submission" date="2024-10" db="EMBL/GenBank/DDBJ databases">
        <title>The Natural Products Discovery Center: Release of the First 8490 Sequenced Strains for Exploring Actinobacteria Biosynthetic Diversity.</title>
        <authorList>
            <person name="Kalkreuter E."/>
            <person name="Kautsar S.A."/>
            <person name="Yang D."/>
            <person name="Bader C.D."/>
            <person name="Teijaro C.N."/>
            <person name="Fluegel L."/>
            <person name="Davis C.M."/>
            <person name="Simpson J.R."/>
            <person name="Lauterbach L."/>
            <person name="Steele A.D."/>
            <person name="Gui C."/>
            <person name="Meng S."/>
            <person name="Li G."/>
            <person name="Viehrig K."/>
            <person name="Ye F."/>
            <person name="Su P."/>
            <person name="Kiefer A.F."/>
            <person name="Nichols A."/>
            <person name="Cepeda A.J."/>
            <person name="Yan W."/>
            <person name="Fan B."/>
            <person name="Jiang Y."/>
            <person name="Adhikari A."/>
            <person name="Zheng C.-J."/>
            <person name="Schuster L."/>
            <person name="Cowan T.M."/>
            <person name="Smanski M.J."/>
            <person name="Chevrette M.G."/>
            <person name="De Carvalho L.P.S."/>
            <person name="Shen B."/>
        </authorList>
    </citation>
    <scope>NUCLEOTIDE SEQUENCE [LARGE SCALE GENOMIC DNA]</scope>
    <source>
        <strain evidence="2 3">NPDC049639</strain>
    </source>
</reference>
<accession>A0ABW8AT59</accession>
<feature type="domain" description="PilZ" evidence="1">
    <location>
        <begin position="94"/>
        <end position="206"/>
    </location>
</feature>